<protein>
    <submittedName>
        <fullName evidence="1">Uncharacterized protein</fullName>
    </submittedName>
</protein>
<dbReference type="PANTHER" id="PTHR47200">
    <property type="entry name" value="THYLAKOID LUMENAL 15 KDA PROTEIN 1, CHLOROPLASTIC"/>
    <property type="match status" value="1"/>
</dbReference>
<gene>
    <name evidence="1" type="ORF">SO694_00004526</name>
</gene>
<dbReference type="SUPFAM" id="SSF141571">
    <property type="entry name" value="Pentapeptide repeat-like"/>
    <property type="match status" value="1"/>
</dbReference>
<dbReference type="Pfam" id="PF00805">
    <property type="entry name" value="Pentapeptide"/>
    <property type="match status" value="1"/>
</dbReference>
<evidence type="ECO:0000313" key="1">
    <source>
        <dbReference type="EMBL" id="KAK7249723.1"/>
    </source>
</evidence>
<dbReference type="InterPro" id="IPR001646">
    <property type="entry name" value="5peptide_repeat"/>
</dbReference>
<accession>A0ABR1G9A6</accession>
<keyword evidence="2" id="KW-1185">Reference proteome</keyword>
<name>A0ABR1G9A6_AURAN</name>
<reference evidence="1 2" key="1">
    <citation type="submission" date="2024-03" db="EMBL/GenBank/DDBJ databases">
        <title>Aureococcus anophagefferens CCMP1851 and Kratosvirus quantuckense: Draft genome of a second virus-susceptible host strain in the model system.</title>
        <authorList>
            <person name="Chase E."/>
            <person name="Truchon A.R."/>
            <person name="Schepens W."/>
            <person name="Wilhelm S.W."/>
        </authorList>
    </citation>
    <scope>NUCLEOTIDE SEQUENCE [LARGE SCALE GENOMIC DNA]</scope>
    <source>
        <strain evidence="1 2">CCMP1851</strain>
    </source>
</reference>
<dbReference type="PANTHER" id="PTHR47200:SF2">
    <property type="entry name" value="THYLAKOID LUMENAL 15 KDA PROTEIN 1, CHLOROPLASTIC"/>
    <property type="match status" value="1"/>
</dbReference>
<sequence>MLKLLACLSAASALKPLDRRTLFSGAAAALAPARLLAPAPASAVSGGGKDYAEATIKGQDFSGKTFNNKDFSGCDAVDTNFAKSKLRGARFFKADLARADFSGADLSAASLEGANLEGTKLTGALAEGTAFSQTILDAGDLTGADFTDAVIQPYVQKGLCGRKDVTGATRDSLFCP</sequence>
<dbReference type="Proteomes" id="UP001363151">
    <property type="component" value="Unassembled WGS sequence"/>
</dbReference>
<dbReference type="KEGG" id="aaf:AURANDRAFT_25565"/>
<proteinExistence type="predicted"/>
<evidence type="ECO:0000313" key="2">
    <source>
        <dbReference type="Proteomes" id="UP001363151"/>
    </source>
</evidence>
<dbReference type="Gene3D" id="2.160.20.80">
    <property type="entry name" value="E3 ubiquitin-protein ligase SopA"/>
    <property type="match status" value="1"/>
</dbReference>
<dbReference type="EMBL" id="JBBJCI010000040">
    <property type="protein sequence ID" value="KAK7249723.1"/>
    <property type="molecule type" value="Genomic_DNA"/>
</dbReference>
<organism evidence="1 2">
    <name type="scientific">Aureococcus anophagefferens</name>
    <name type="common">Harmful bloom alga</name>
    <dbReference type="NCBI Taxonomy" id="44056"/>
    <lineage>
        <taxon>Eukaryota</taxon>
        <taxon>Sar</taxon>
        <taxon>Stramenopiles</taxon>
        <taxon>Ochrophyta</taxon>
        <taxon>Pelagophyceae</taxon>
        <taxon>Pelagomonadales</taxon>
        <taxon>Pelagomonadaceae</taxon>
        <taxon>Aureococcus</taxon>
    </lineage>
</organism>
<dbReference type="InterPro" id="IPR044213">
    <property type="entry name" value="At2g44920-like"/>
</dbReference>
<comment type="caution">
    <text evidence="1">The sequence shown here is derived from an EMBL/GenBank/DDBJ whole genome shotgun (WGS) entry which is preliminary data.</text>
</comment>